<protein>
    <submittedName>
        <fullName evidence="2">PDEase domain-containing protein</fullName>
    </submittedName>
</protein>
<reference evidence="2" key="1">
    <citation type="submission" date="2016-11" db="UniProtKB">
        <authorList>
            <consortium name="WormBaseParasite"/>
        </authorList>
    </citation>
    <scope>IDENTIFICATION</scope>
</reference>
<proteinExistence type="predicted"/>
<keyword evidence="1" id="KW-1185">Reference proteome</keyword>
<accession>A0A1I7W5Y3</accession>
<name>A0A1I7W5Y3_HETBA</name>
<evidence type="ECO:0000313" key="2">
    <source>
        <dbReference type="WBParaSite" id="Hba_00015"/>
    </source>
</evidence>
<evidence type="ECO:0000313" key="1">
    <source>
        <dbReference type="Proteomes" id="UP000095283"/>
    </source>
</evidence>
<organism evidence="1 2">
    <name type="scientific">Heterorhabditis bacteriophora</name>
    <name type="common">Entomopathogenic nematode worm</name>
    <dbReference type="NCBI Taxonomy" id="37862"/>
    <lineage>
        <taxon>Eukaryota</taxon>
        <taxon>Metazoa</taxon>
        <taxon>Ecdysozoa</taxon>
        <taxon>Nematoda</taxon>
        <taxon>Chromadorea</taxon>
        <taxon>Rhabditida</taxon>
        <taxon>Rhabditina</taxon>
        <taxon>Rhabditomorpha</taxon>
        <taxon>Strongyloidea</taxon>
        <taxon>Heterorhabditidae</taxon>
        <taxon>Heterorhabditis</taxon>
    </lineage>
</organism>
<dbReference type="WBParaSite" id="Hba_00015">
    <property type="protein sequence ID" value="Hba_00015"/>
    <property type="gene ID" value="Hba_00015"/>
</dbReference>
<sequence>MPPTTPGSMIEEDMKIPGERSLDLMQLGFSFDEVKQFPLEKWAIVVLPTLFKNTNKWVKYNRKELNALRGEEETGDGELSHQDE</sequence>
<dbReference type="Proteomes" id="UP000095283">
    <property type="component" value="Unplaced"/>
</dbReference>
<dbReference type="AlphaFoldDB" id="A0A1I7W5Y3"/>